<reference evidence="1 2" key="1">
    <citation type="submission" date="2024-01" db="EMBL/GenBank/DDBJ databases">
        <title>The genomes of 5 underutilized Papilionoideae crops provide insights into root nodulation and disease resistance.</title>
        <authorList>
            <person name="Yuan L."/>
        </authorList>
    </citation>
    <scope>NUCLEOTIDE SEQUENCE [LARGE SCALE GENOMIC DNA]</scope>
    <source>
        <strain evidence="1">LY-2023</strain>
        <tissue evidence="1">Leaf</tissue>
    </source>
</reference>
<gene>
    <name evidence="1" type="ORF">RJT34_17759</name>
</gene>
<keyword evidence="2" id="KW-1185">Reference proteome</keyword>
<accession>A0AAN9J9X9</accession>
<name>A0AAN9J9X9_CLITE</name>
<proteinExistence type="predicted"/>
<evidence type="ECO:0000313" key="1">
    <source>
        <dbReference type="EMBL" id="KAK7294862.1"/>
    </source>
</evidence>
<organism evidence="1 2">
    <name type="scientific">Clitoria ternatea</name>
    <name type="common">Butterfly pea</name>
    <dbReference type="NCBI Taxonomy" id="43366"/>
    <lineage>
        <taxon>Eukaryota</taxon>
        <taxon>Viridiplantae</taxon>
        <taxon>Streptophyta</taxon>
        <taxon>Embryophyta</taxon>
        <taxon>Tracheophyta</taxon>
        <taxon>Spermatophyta</taxon>
        <taxon>Magnoliopsida</taxon>
        <taxon>eudicotyledons</taxon>
        <taxon>Gunneridae</taxon>
        <taxon>Pentapetalae</taxon>
        <taxon>rosids</taxon>
        <taxon>fabids</taxon>
        <taxon>Fabales</taxon>
        <taxon>Fabaceae</taxon>
        <taxon>Papilionoideae</taxon>
        <taxon>50 kb inversion clade</taxon>
        <taxon>NPAAA clade</taxon>
        <taxon>indigoferoid/millettioid clade</taxon>
        <taxon>Phaseoleae</taxon>
        <taxon>Clitoria</taxon>
    </lineage>
</organism>
<dbReference type="Proteomes" id="UP001359559">
    <property type="component" value="Unassembled WGS sequence"/>
</dbReference>
<protein>
    <submittedName>
        <fullName evidence="1">Uncharacterized protein</fullName>
    </submittedName>
</protein>
<dbReference type="AlphaFoldDB" id="A0AAN9J9X9"/>
<sequence length="131" mass="14987">MTYLKPLKTITFLYLFVNDTKNEIDEFGTFSLVAIHTKLAKDGIVREEDLVIEARRVRIHGVRFEIHKDSVWNMSSLDAMGLILRRKERRGIECDDNEDLGVTTYVGAWLDLATMAAQEFGFVVLVLLVIP</sequence>
<dbReference type="EMBL" id="JAYKXN010000004">
    <property type="protein sequence ID" value="KAK7294862.1"/>
    <property type="molecule type" value="Genomic_DNA"/>
</dbReference>
<evidence type="ECO:0000313" key="2">
    <source>
        <dbReference type="Proteomes" id="UP001359559"/>
    </source>
</evidence>
<comment type="caution">
    <text evidence="1">The sequence shown here is derived from an EMBL/GenBank/DDBJ whole genome shotgun (WGS) entry which is preliminary data.</text>
</comment>